<keyword evidence="2" id="KW-0812">Transmembrane</keyword>
<name>A0A0A0IMQ1_CLOBO</name>
<dbReference type="EMBL" id="JDRY01000007">
    <property type="protein sequence ID" value="KGN01477.1"/>
    <property type="molecule type" value="Genomic_DNA"/>
</dbReference>
<keyword evidence="2" id="KW-1133">Transmembrane helix</keyword>
<sequence length="97" mass="10825">MKNNFKNIALIMILSIILLFTISLSTNSKVYANPKNSVSVEEQNKTKNSKSKQENLKKQNTTDEKKHISKQKIGIGVGIVLVVLVIGRAITPKEAFR</sequence>
<proteinExistence type="predicted"/>
<feature type="compositionally biased region" description="Basic and acidic residues" evidence="1">
    <location>
        <begin position="51"/>
        <end position="66"/>
    </location>
</feature>
<evidence type="ECO:0000313" key="4">
    <source>
        <dbReference type="Proteomes" id="UP000030014"/>
    </source>
</evidence>
<evidence type="ECO:0000313" key="3">
    <source>
        <dbReference type="EMBL" id="KGN01477.1"/>
    </source>
</evidence>
<evidence type="ECO:0000256" key="2">
    <source>
        <dbReference type="SAM" id="Phobius"/>
    </source>
</evidence>
<keyword evidence="2" id="KW-0472">Membrane</keyword>
<dbReference type="RefSeq" id="WP_039258243.1">
    <property type="nucleotide sequence ID" value="NZ_JDRY01000007.1"/>
</dbReference>
<organism evidence="3 4">
    <name type="scientific">Clostridium botulinum C/D str. DC5</name>
    <dbReference type="NCBI Taxonomy" id="1443128"/>
    <lineage>
        <taxon>Bacteria</taxon>
        <taxon>Bacillati</taxon>
        <taxon>Bacillota</taxon>
        <taxon>Clostridia</taxon>
        <taxon>Eubacteriales</taxon>
        <taxon>Clostridiaceae</taxon>
        <taxon>Clostridium</taxon>
    </lineage>
</organism>
<reference evidence="3 4" key="1">
    <citation type="submission" date="2014-01" db="EMBL/GenBank/DDBJ databases">
        <title>Plasmidome dynamics in the species complex Clostridium novyi sensu lato converts strains of independent lineages into distinctly different pathogens.</title>
        <authorList>
            <person name="Skarin H."/>
            <person name="Segerman B."/>
        </authorList>
    </citation>
    <scope>NUCLEOTIDE SEQUENCE [LARGE SCALE GENOMIC DNA]</scope>
    <source>
        <strain evidence="3 4">DC5</strain>
    </source>
</reference>
<gene>
    <name evidence="3" type="ORF">Z955_01140</name>
</gene>
<dbReference type="AlphaFoldDB" id="A0A0A0IMQ1"/>
<evidence type="ECO:0000256" key="1">
    <source>
        <dbReference type="SAM" id="MobiDB-lite"/>
    </source>
</evidence>
<comment type="caution">
    <text evidence="3">The sequence shown here is derived from an EMBL/GenBank/DDBJ whole genome shotgun (WGS) entry which is preliminary data.</text>
</comment>
<protein>
    <submittedName>
        <fullName evidence="3">Uncharacterized protein</fullName>
    </submittedName>
</protein>
<dbReference type="Proteomes" id="UP000030014">
    <property type="component" value="Unassembled WGS sequence"/>
</dbReference>
<feature type="transmembrane region" description="Helical" evidence="2">
    <location>
        <begin position="73"/>
        <end position="91"/>
    </location>
</feature>
<accession>A0A0A0IMQ1</accession>
<feature type="region of interest" description="Disordered" evidence="1">
    <location>
        <begin position="35"/>
        <end position="68"/>
    </location>
</feature>